<gene>
    <name evidence="1" type="ORF">GLOINDRAFT_30564</name>
</gene>
<reference evidence="1" key="1">
    <citation type="submission" date="2013-07" db="EMBL/GenBank/DDBJ databases">
        <title>The genome of an arbuscular mycorrhizal fungus provides insights into the evolution of the oldest plant symbiosis.</title>
        <authorList>
            <consortium name="DOE Joint Genome Institute"/>
            <person name="Tisserant E."/>
            <person name="Malbreil M."/>
            <person name="Kuo A."/>
            <person name="Kohler A."/>
            <person name="Symeonidi A."/>
            <person name="Balestrini R."/>
            <person name="Charron P."/>
            <person name="Duensing N."/>
            <person name="Frei-dit-Frey N."/>
            <person name="Gianinazzi-Pearson V."/>
            <person name="Gilbert B."/>
            <person name="Handa Y."/>
            <person name="Hijri M."/>
            <person name="Kaul R."/>
            <person name="Kawaguchi M."/>
            <person name="Krajinski F."/>
            <person name="Lammers P."/>
            <person name="Lapierre D."/>
            <person name="Masclaux F.G."/>
            <person name="Murat C."/>
            <person name="Morin E."/>
            <person name="Ndikumana S."/>
            <person name="Pagni M."/>
            <person name="Petitpierre D."/>
            <person name="Requena N."/>
            <person name="Rosikiewicz P."/>
            <person name="Riley R."/>
            <person name="Saito K."/>
            <person name="San Clemente H."/>
            <person name="Shapiro H."/>
            <person name="van Tuinen D."/>
            <person name="Becard G."/>
            <person name="Bonfante P."/>
            <person name="Paszkowski U."/>
            <person name="Shachar-Hill Y."/>
            <person name="Young J.P."/>
            <person name="Sanders I.R."/>
            <person name="Henrissat B."/>
            <person name="Rensing S.A."/>
            <person name="Grigoriev I.V."/>
            <person name="Corradi N."/>
            <person name="Roux C."/>
            <person name="Martin F."/>
        </authorList>
    </citation>
    <scope>NUCLEOTIDE SEQUENCE</scope>
    <source>
        <strain evidence="1">DAOM 197198</strain>
    </source>
</reference>
<sequence>MLNWEKYTQYTRNNLFDSPEYRFFMMFINFVTPTLLFILDDLLPRFYRPLIMNDL</sequence>
<protein>
    <submittedName>
        <fullName evidence="1">Uncharacterized protein</fullName>
    </submittedName>
</protein>
<dbReference type="AlphaFoldDB" id="U9TMI1"/>
<name>U9TMI1_RHIID</name>
<organism evidence="1">
    <name type="scientific">Rhizophagus irregularis (strain DAOM 181602 / DAOM 197198 / MUCL 43194)</name>
    <name type="common">Arbuscular mycorrhizal fungus</name>
    <name type="synonym">Glomus intraradices</name>
    <dbReference type="NCBI Taxonomy" id="747089"/>
    <lineage>
        <taxon>Eukaryota</taxon>
        <taxon>Fungi</taxon>
        <taxon>Fungi incertae sedis</taxon>
        <taxon>Mucoromycota</taxon>
        <taxon>Glomeromycotina</taxon>
        <taxon>Glomeromycetes</taxon>
        <taxon>Glomerales</taxon>
        <taxon>Glomeraceae</taxon>
        <taxon>Rhizophagus</taxon>
    </lineage>
</organism>
<accession>U9TMI1</accession>
<dbReference type="EMBL" id="KI288124">
    <property type="protein sequence ID" value="ESA09409.1"/>
    <property type="molecule type" value="Genomic_DNA"/>
</dbReference>
<dbReference type="HOGENOM" id="CLU_3033536_0_0_1"/>
<evidence type="ECO:0000313" key="1">
    <source>
        <dbReference type="EMBL" id="ESA09409.1"/>
    </source>
</evidence>
<proteinExistence type="predicted"/>